<evidence type="ECO:0000313" key="8">
    <source>
        <dbReference type="Proteomes" id="UP000004947"/>
    </source>
</evidence>
<protein>
    <submittedName>
        <fullName evidence="7">Glutamyl-and glutaminyl-tRNA synthetase</fullName>
    </submittedName>
</protein>
<dbReference type="RefSeq" id="WP_007281366.1">
    <property type="nucleotide sequence ID" value="NZ_ABCK01000049.1"/>
</dbReference>
<dbReference type="GO" id="GO:0006412">
    <property type="term" value="P:translation"/>
    <property type="evidence" value="ECO:0007669"/>
    <property type="project" value="UniProtKB-KW"/>
</dbReference>
<keyword evidence="2" id="KW-0547">Nucleotide-binding</keyword>
<dbReference type="SUPFAM" id="SSF48163">
    <property type="entry name" value="An anticodon-binding domain of class I aminoacyl-tRNA synthetases"/>
    <property type="match status" value="1"/>
</dbReference>
<keyword evidence="4" id="KW-0648">Protein biosynthesis</keyword>
<evidence type="ECO:0000313" key="7">
    <source>
        <dbReference type="EMBL" id="EDM24793.1"/>
    </source>
</evidence>
<keyword evidence="3" id="KW-0067">ATP-binding</keyword>
<evidence type="ECO:0000256" key="1">
    <source>
        <dbReference type="ARBA" id="ARBA00022598"/>
    </source>
</evidence>
<evidence type="ECO:0000256" key="4">
    <source>
        <dbReference type="ARBA" id="ARBA00022917"/>
    </source>
</evidence>
<evidence type="ECO:0000256" key="2">
    <source>
        <dbReference type="ARBA" id="ARBA00022741"/>
    </source>
</evidence>
<dbReference type="GO" id="GO:0004812">
    <property type="term" value="F:aminoacyl-tRNA ligase activity"/>
    <property type="evidence" value="ECO:0007669"/>
    <property type="project" value="UniProtKB-KW"/>
</dbReference>
<dbReference type="eggNOG" id="COG1384">
    <property type="taxonomic scope" value="Bacteria"/>
</dbReference>
<gene>
    <name evidence="7" type="ORF">LNTAR_03874</name>
</gene>
<dbReference type="GO" id="GO:0005524">
    <property type="term" value="F:ATP binding"/>
    <property type="evidence" value="ECO:0007669"/>
    <property type="project" value="UniProtKB-KW"/>
</dbReference>
<dbReference type="InterPro" id="IPR008925">
    <property type="entry name" value="aa_tRNA-synth_I_cd-bd_sf"/>
</dbReference>
<evidence type="ECO:0000259" key="6">
    <source>
        <dbReference type="Pfam" id="PF19269"/>
    </source>
</evidence>
<reference evidence="7 8" key="1">
    <citation type="journal article" date="2010" name="J. Bacteriol.">
        <title>Genome sequence of Lentisphaera araneosa HTCC2155T, the type species of the order Lentisphaerales in the phylum Lentisphaerae.</title>
        <authorList>
            <person name="Thrash J.C."/>
            <person name="Cho J.C."/>
            <person name="Vergin K.L."/>
            <person name="Morris R.M."/>
            <person name="Giovannoni S.J."/>
        </authorList>
    </citation>
    <scope>NUCLEOTIDE SEQUENCE [LARGE SCALE GENOMIC DNA]</scope>
    <source>
        <strain evidence="7 8">HTCC2155</strain>
    </source>
</reference>
<keyword evidence="5 7" id="KW-0030">Aminoacyl-tRNA synthetase</keyword>
<dbReference type="GO" id="GO:0000049">
    <property type="term" value="F:tRNA binding"/>
    <property type="evidence" value="ECO:0007669"/>
    <property type="project" value="InterPro"/>
</dbReference>
<dbReference type="Gene3D" id="1.10.10.350">
    <property type="match status" value="1"/>
</dbReference>
<evidence type="ECO:0000256" key="3">
    <source>
        <dbReference type="ARBA" id="ARBA00022840"/>
    </source>
</evidence>
<feature type="non-terminal residue" evidence="7">
    <location>
        <position position="1"/>
    </location>
</feature>
<comment type="caution">
    <text evidence="7">The sequence shown here is derived from an EMBL/GenBank/DDBJ whole genome shotgun (WGS) entry which is preliminary data.</text>
</comment>
<dbReference type="InterPro" id="IPR020751">
    <property type="entry name" value="aa-tRNA-synth_I_codon-bd_sub2"/>
</dbReference>
<keyword evidence="8" id="KW-1185">Reference proteome</keyword>
<dbReference type="InterPro" id="IPR045462">
    <property type="entry name" value="aa-tRNA-synth_I_cd-bd"/>
</dbReference>
<dbReference type="EMBL" id="ABCK01000049">
    <property type="protein sequence ID" value="EDM24793.1"/>
    <property type="molecule type" value="Genomic_DNA"/>
</dbReference>
<dbReference type="AlphaFoldDB" id="A6DU82"/>
<dbReference type="Proteomes" id="UP000004947">
    <property type="component" value="Unassembled WGS sequence"/>
</dbReference>
<dbReference type="STRING" id="313628.LNTAR_03874"/>
<dbReference type="Pfam" id="PF19269">
    <property type="entry name" value="Anticodon_2"/>
    <property type="match status" value="1"/>
</dbReference>
<proteinExistence type="predicted"/>
<accession>A6DU82</accession>
<organism evidence="7 8">
    <name type="scientific">Lentisphaera araneosa HTCC2155</name>
    <dbReference type="NCBI Taxonomy" id="313628"/>
    <lineage>
        <taxon>Bacteria</taxon>
        <taxon>Pseudomonadati</taxon>
        <taxon>Lentisphaerota</taxon>
        <taxon>Lentisphaeria</taxon>
        <taxon>Lentisphaerales</taxon>
        <taxon>Lentisphaeraceae</taxon>
        <taxon>Lentisphaera</taxon>
    </lineage>
</organism>
<sequence length="123" mass="13677">SLMKSRTKLVTQSESWEYYFQLVEPSDEKLINKILGKEGMKKALLGCTETLNKVDFNNAIELEEALKTAAENADLKPGKLNQPVRFCVTSANGGADLMDTLALIGKEESIKRLKHNAEKFCLA</sequence>
<keyword evidence="1" id="KW-0436">Ligase</keyword>
<name>A6DU82_9BACT</name>
<evidence type="ECO:0000256" key="5">
    <source>
        <dbReference type="ARBA" id="ARBA00023146"/>
    </source>
</evidence>
<feature type="domain" description="Aminoacyl-tRNA synthetase class I anticodon-binding" evidence="6">
    <location>
        <begin position="3"/>
        <end position="115"/>
    </location>
</feature>